<dbReference type="InterPro" id="IPR011114">
    <property type="entry name" value="RuvA_C"/>
</dbReference>
<proteinExistence type="predicted"/>
<feature type="non-terminal residue" evidence="2">
    <location>
        <position position="1"/>
    </location>
</feature>
<evidence type="ECO:0000259" key="1">
    <source>
        <dbReference type="Pfam" id="PF07499"/>
    </source>
</evidence>
<organism evidence="2 3">
    <name type="scientific">Candidatus Portnoybacteria bacterium CG10_big_fil_rev_8_21_14_0_10_44_7</name>
    <dbReference type="NCBI Taxonomy" id="1974816"/>
    <lineage>
        <taxon>Bacteria</taxon>
        <taxon>Candidatus Portnoyibacteriota</taxon>
    </lineage>
</organism>
<dbReference type="CDD" id="cd14332">
    <property type="entry name" value="UBA_RuvA_C"/>
    <property type="match status" value="1"/>
</dbReference>
<name>A0A2M8KJ96_9BACT</name>
<dbReference type="GO" id="GO:0005524">
    <property type="term" value="F:ATP binding"/>
    <property type="evidence" value="ECO:0007669"/>
    <property type="project" value="InterPro"/>
</dbReference>
<dbReference type="SUPFAM" id="SSF46929">
    <property type="entry name" value="DNA helicase RuvA subunit, C-terminal domain"/>
    <property type="match status" value="1"/>
</dbReference>
<dbReference type="Gene3D" id="1.10.8.10">
    <property type="entry name" value="DNA helicase RuvA subunit, C-terminal domain"/>
    <property type="match status" value="1"/>
</dbReference>
<dbReference type="AlphaFoldDB" id="A0A2M8KJ96"/>
<evidence type="ECO:0000313" key="3">
    <source>
        <dbReference type="Proteomes" id="UP000231086"/>
    </source>
</evidence>
<feature type="domain" description="Holliday junction DNA helicase RuvA C-terminal" evidence="1">
    <location>
        <begin position="1"/>
        <end position="37"/>
    </location>
</feature>
<gene>
    <name evidence="2" type="ORF">COU85_00750</name>
</gene>
<protein>
    <submittedName>
        <fullName evidence="2">Holliday junction branch migration protein RuvA</fullName>
    </submittedName>
</protein>
<dbReference type="GO" id="GO:0009378">
    <property type="term" value="F:four-way junction helicase activity"/>
    <property type="evidence" value="ECO:0007669"/>
    <property type="project" value="InterPro"/>
</dbReference>
<dbReference type="GO" id="GO:0006281">
    <property type="term" value="P:DNA repair"/>
    <property type="evidence" value="ECO:0007669"/>
    <property type="project" value="InterPro"/>
</dbReference>
<reference evidence="3" key="1">
    <citation type="submission" date="2017-09" db="EMBL/GenBank/DDBJ databases">
        <title>Depth-based differentiation of microbial function through sediment-hosted aquifers and enrichment of novel symbionts in the deep terrestrial subsurface.</title>
        <authorList>
            <person name="Probst A.J."/>
            <person name="Ladd B."/>
            <person name="Jarett J.K."/>
            <person name="Geller-Mcgrath D.E."/>
            <person name="Sieber C.M.K."/>
            <person name="Emerson J.B."/>
            <person name="Anantharaman K."/>
            <person name="Thomas B.C."/>
            <person name="Malmstrom R."/>
            <person name="Stieglmeier M."/>
            <person name="Klingl A."/>
            <person name="Woyke T."/>
            <person name="Ryan C.M."/>
            <person name="Banfield J.F."/>
        </authorList>
    </citation>
    <scope>NUCLEOTIDE SEQUENCE [LARGE SCALE GENOMIC DNA]</scope>
</reference>
<dbReference type="EMBL" id="PFEA01000015">
    <property type="protein sequence ID" value="PJE59985.1"/>
    <property type="molecule type" value="Genomic_DNA"/>
</dbReference>
<dbReference type="InterPro" id="IPR036267">
    <property type="entry name" value="RuvA_C_sf"/>
</dbReference>
<dbReference type="GO" id="GO:0009379">
    <property type="term" value="C:Holliday junction helicase complex"/>
    <property type="evidence" value="ECO:0007669"/>
    <property type="project" value="InterPro"/>
</dbReference>
<sequence length="40" mass="4525">ALVSLGYKVYEVRQALKNLPAEAQRVEDRVKEALKLLGKK</sequence>
<comment type="caution">
    <text evidence="2">The sequence shown here is derived from an EMBL/GenBank/DDBJ whole genome shotgun (WGS) entry which is preliminary data.</text>
</comment>
<dbReference type="GO" id="GO:0006310">
    <property type="term" value="P:DNA recombination"/>
    <property type="evidence" value="ECO:0007669"/>
    <property type="project" value="InterPro"/>
</dbReference>
<dbReference type="Pfam" id="PF07499">
    <property type="entry name" value="RuvA_C"/>
    <property type="match status" value="1"/>
</dbReference>
<accession>A0A2M8KJ96</accession>
<evidence type="ECO:0000313" key="2">
    <source>
        <dbReference type="EMBL" id="PJE59985.1"/>
    </source>
</evidence>
<dbReference type="Proteomes" id="UP000231086">
    <property type="component" value="Unassembled WGS sequence"/>
</dbReference>